<organism evidence="1 2">
    <name type="scientific">Anaerobacillus arseniciselenatis</name>
    <dbReference type="NCBI Taxonomy" id="85682"/>
    <lineage>
        <taxon>Bacteria</taxon>
        <taxon>Bacillati</taxon>
        <taxon>Bacillota</taxon>
        <taxon>Bacilli</taxon>
        <taxon>Bacillales</taxon>
        <taxon>Bacillaceae</taxon>
        <taxon>Anaerobacillus</taxon>
    </lineage>
</organism>
<accession>A0A1S2LRF0</accession>
<dbReference type="Proteomes" id="UP000180098">
    <property type="component" value="Unassembled WGS sequence"/>
</dbReference>
<dbReference type="RefSeq" id="WP_071312669.1">
    <property type="nucleotide sequence ID" value="NZ_MLQQ01000009.1"/>
</dbReference>
<protein>
    <recommendedName>
        <fullName evidence="3">Competence protein</fullName>
    </recommendedName>
</protein>
<dbReference type="AlphaFoldDB" id="A0A1S2LRF0"/>
<evidence type="ECO:0000313" key="2">
    <source>
        <dbReference type="Proteomes" id="UP000180098"/>
    </source>
</evidence>
<reference evidence="1 2" key="1">
    <citation type="submission" date="2016-10" db="EMBL/GenBank/DDBJ databases">
        <title>Draft genome sequences of four alkaliphilic bacteria belonging to the Anaerobacillus genus.</title>
        <authorList>
            <person name="Bassil N.M."/>
            <person name="Lloyd J.R."/>
        </authorList>
    </citation>
    <scope>NUCLEOTIDE SEQUENCE [LARGE SCALE GENOMIC DNA]</scope>
    <source>
        <strain evidence="1 2">DSM 15340</strain>
    </source>
</reference>
<dbReference type="OrthoDB" id="2417337at2"/>
<name>A0A1S2LRF0_9BACI</name>
<gene>
    <name evidence="1" type="ORF">BKP35_07030</name>
</gene>
<comment type="caution">
    <text evidence="1">The sequence shown here is derived from an EMBL/GenBank/DDBJ whole genome shotgun (WGS) entry which is preliminary data.</text>
</comment>
<evidence type="ECO:0008006" key="3">
    <source>
        <dbReference type="Google" id="ProtNLM"/>
    </source>
</evidence>
<dbReference type="InterPro" id="IPR010461">
    <property type="entry name" value="ComK"/>
</dbReference>
<sequence>MFKVEEYIANEETMALLPERDEMYQTKVLEKDRSFMIKTSSLKVIEDSCIFYGSSYEGRRKAAKRLARLHFKAPVAIHPEGNIYSFPTHSPKKFECSWIFPTHIKDIAPGKKDLGKSVILFSNLQEVEPPMIHKS</sequence>
<dbReference type="GO" id="GO:0030420">
    <property type="term" value="P:establishment of competence for transformation"/>
    <property type="evidence" value="ECO:0007669"/>
    <property type="project" value="InterPro"/>
</dbReference>
<dbReference type="EMBL" id="MLQQ01000009">
    <property type="protein sequence ID" value="OIJ14247.1"/>
    <property type="molecule type" value="Genomic_DNA"/>
</dbReference>
<dbReference type="Pfam" id="PF06338">
    <property type="entry name" value="ComK"/>
    <property type="match status" value="1"/>
</dbReference>
<evidence type="ECO:0000313" key="1">
    <source>
        <dbReference type="EMBL" id="OIJ14247.1"/>
    </source>
</evidence>
<keyword evidence="2" id="KW-1185">Reference proteome</keyword>
<proteinExistence type="predicted"/>